<dbReference type="Pfam" id="PF02350">
    <property type="entry name" value="Epimerase_2"/>
    <property type="match status" value="1"/>
</dbReference>
<comment type="similarity">
    <text evidence="1">Belongs to the UDP-N-acetylglucosamine 2-epimerase family.</text>
</comment>
<dbReference type="PANTHER" id="PTHR43174:SF1">
    <property type="entry name" value="UDP-N-ACETYLGLUCOSAMINE 2-EPIMERASE"/>
    <property type="match status" value="1"/>
</dbReference>
<dbReference type="STRING" id="1121420.SAMN02746098_00657"/>
<keyword evidence="1" id="KW-0413">Isomerase</keyword>
<dbReference type="GO" id="GO:0016853">
    <property type="term" value="F:isomerase activity"/>
    <property type="evidence" value="ECO:0007669"/>
    <property type="project" value="UniProtKB-KW"/>
</dbReference>
<dbReference type="AlphaFoldDB" id="A0A1M5RTU1"/>
<dbReference type="InterPro" id="IPR003331">
    <property type="entry name" value="UDP_GlcNAc_Epimerase_2_dom"/>
</dbReference>
<feature type="domain" description="UDP-N-acetylglucosamine 2-epimerase" evidence="2">
    <location>
        <begin position="26"/>
        <end position="348"/>
    </location>
</feature>
<dbReference type="CDD" id="cd03786">
    <property type="entry name" value="GTB_UDP-GlcNAc_2-Epimerase"/>
    <property type="match status" value="1"/>
</dbReference>
<proteinExistence type="inferred from homology"/>
<name>A0A1M5RTU1_9FIRM</name>
<organism evidence="3 4">
    <name type="scientific">Desulfosporosinus lacus DSM 15449</name>
    <dbReference type="NCBI Taxonomy" id="1121420"/>
    <lineage>
        <taxon>Bacteria</taxon>
        <taxon>Bacillati</taxon>
        <taxon>Bacillota</taxon>
        <taxon>Clostridia</taxon>
        <taxon>Eubacteriales</taxon>
        <taxon>Desulfitobacteriaceae</taxon>
        <taxon>Desulfosporosinus</taxon>
    </lineage>
</organism>
<dbReference type="Proteomes" id="UP000183954">
    <property type="component" value="Unassembled WGS sequence"/>
</dbReference>
<gene>
    <name evidence="3" type="ORF">SAMN02746098_00657</name>
</gene>
<keyword evidence="4" id="KW-1185">Reference proteome</keyword>
<dbReference type="SUPFAM" id="SSF53756">
    <property type="entry name" value="UDP-Glycosyltransferase/glycogen phosphorylase"/>
    <property type="match status" value="1"/>
</dbReference>
<dbReference type="EMBL" id="FQXJ01000003">
    <property type="protein sequence ID" value="SHH29664.1"/>
    <property type="molecule type" value="Genomic_DNA"/>
</dbReference>
<evidence type="ECO:0000313" key="4">
    <source>
        <dbReference type="Proteomes" id="UP000183954"/>
    </source>
</evidence>
<evidence type="ECO:0000313" key="3">
    <source>
        <dbReference type="EMBL" id="SHH29664.1"/>
    </source>
</evidence>
<accession>A0A1M5RTU1</accession>
<dbReference type="InterPro" id="IPR029767">
    <property type="entry name" value="WecB-like"/>
</dbReference>
<dbReference type="NCBIfam" id="TIGR00236">
    <property type="entry name" value="wecB"/>
    <property type="match status" value="1"/>
</dbReference>
<reference evidence="4" key="1">
    <citation type="submission" date="2016-11" db="EMBL/GenBank/DDBJ databases">
        <authorList>
            <person name="Varghese N."/>
            <person name="Submissions S."/>
        </authorList>
    </citation>
    <scope>NUCLEOTIDE SEQUENCE [LARGE SCALE GENOMIC DNA]</scope>
    <source>
        <strain evidence="4">DSM 15449</strain>
    </source>
</reference>
<evidence type="ECO:0000256" key="1">
    <source>
        <dbReference type="RuleBase" id="RU003513"/>
    </source>
</evidence>
<evidence type="ECO:0000259" key="2">
    <source>
        <dbReference type="Pfam" id="PF02350"/>
    </source>
</evidence>
<dbReference type="OrthoDB" id="9803238at2"/>
<dbReference type="Gene3D" id="3.40.50.2000">
    <property type="entry name" value="Glycogen Phosphorylase B"/>
    <property type="match status" value="2"/>
</dbReference>
<protein>
    <submittedName>
        <fullName evidence="3">UDP-GlcNAc3NAcA epimerase</fullName>
    </submittedName>
</protein>
<dbReference type="PANTHER" id="PTHR43174">
    <property type="entry name" value="UDP-N-ACETYLGLUCOSAMINE 2-EPIMERASE"/>
    <property type="match status" value="1"/>
</dbReference>
<dbReference type="RefSeq" id="WP_073027831.1">
    <property type="nucleotide sequence ID" value="NZ_FQXJ01000003.1"/>
</dbReference>
<sequence>MKIATVVGARPQFIKAASVSRVLRRDHQEILIHTGQHYDTNMSDIFFDELHIPRPDFHLGIGSGRHGAQTGAILEKVEEVLIQETPDALLVYGDTNSTLAGALAASKLHIPVIHIEAGLRSFNRRMPEEINRILTDHLSSWLSCPTETAVKNLSAEGITEGVSQDGDVMYDAFLYNLQLAKEKSNILQTLNLGPKSYILGTIHRAENTDDPARLTQILKALSQISLPVVLPLHPRTRKIVHELGLTSLLDRLNVIEPVGYLDMITLEAHTLKLVTDSGGVQKEAYFAGVPCITMRDETEWVETVDVGWNRLTGADEGKILEAVEMFTPPENRPSIFGDGKAAEQIVATFGKKNINQY</sequence>